<gene>
    <name evidence="2" type="ORF">VP01_2141g1</name>
</gene>
<dbReference type="VEuPathDB" id="FungiDB:VP01_2141g1"/>
<dbReference type="Proteomes" id="UP000037035">
    <property type="component" value="Unassembled WGS sequence"/>
</dbReference>
<evidence type="ECO:0000313" key="2">
    <source>
        <dbReference type="EMBL" id="KNZ57497.1"/>
    </source>
</evidence>
<dbReference type="AlphaFoldDB" id="A0A0L6VAC9"/>
<feature type="transmembrane region" description="Helical" evidence="1">
    <location>
        <begin position="75"/>
        <end position="97"/>
    </location>
</feature>
<comment type="caution">
    <text evidence="2">The sequence shown here is derived from an EMBL/GenBank/DDBJ whole genome shotgun (WGS) entry which is preliminary data.</text>
</comment>
<keyword evidence="1" id="KW-0812">Transmembrane</keyword>
<proteinExistence type="predicted"/>
<evidence type="ECO:0000313" key="3">
    <source>
        <dbReference type="Proteomes" id="UP000037035"/>
    </source>
</evidence>
<accession>A0A0L6VAC9</accession>
<dbReference type="EMBL" id="LAVV01006994">
    <property type="protein sequence ID" value="KNZ57497.1"/>
    <property type="molecule type" value="Genomic_DNA"/>
</dbReference>
<reference evidence="2 3" key="1">
    <citation type="submission" date="2015-08" db="EMBL/GenBank/DDBJ databases">
        <title>Next Generation Sequencing and Analysis of the Genome of Puccinia sorghi L Schw, the Causal Agent of Maize Common Rust.</title>
        <authorList>
            <person name="Rochi L."/>
            <person name="Burguener G."/>
            <person name="Darino M."/>
            <person name="Turjanski A."/>
            <person name="Kreff E."/>
            <person name="Dieguez M.J."/>
            <person name="Sacco F."/>
        </authorList>
    </citation>
    <scope>NUCLEOTIDE SEQUENCE [LARGE SCALE GENOMIC DNA]</scope>
    <source>
        <strain evidence="2 3">RO10H11247</strain>
    </source>
</reference>
<organism evidence="2 3">
    <name type="scientific">Puccinia sorghi</name>
    <dbReference type="NCBI Taxonomy" id="27349"/>
    <lineage>
        <taxon>Eukaryota</taxon>
        <taxon>Fungi</taxon>
        <taxon>Dikarya</taxon>
        <taxon>Basidiomycota</taxon>
        <taxon>Pucciniomycotina</taxon>
        <taxon>Pucciniomycetes</taxon>
        <taxon>Pucciniales</taxon>
        <taxon>Pucciniaceae</taxon>
        <taxon>Puccinia</taxon>
    </lineage>
</organism>
<keyword evidence="1" id="KW-0472">Membrane</keyword>
<protein>
    <submittedName>
        <fullName evidence="2">Uncharacterized protein</fullName>
    </submittedName>
</protein>
<keyword evidence="1" id="KW-1133">Transmembrane helix</keyword>
<feature type="transmembrane region" description="Helical" evidence="1">
    <location>
        <begin position="35"/>
        <end position="54"/>
    </location>
</feature>
<keyword evidence="3" id="KW-1185">Reference proteome</keyword>
<name>A0A0L6VAC9_9BASI</name>
<evidence type="ECO:0000256" key="1">
    <source>
        <dbReference type="SAM" id="Phobius"/>
    </source>
</evidence>
<sequence length="497" mass="56511">MDEKMNNLLMRMFTLTKHGHMLLYLPTNGYSMNKLWVNFNNIYIYIYLFALNEINKKMVLVRIKIKIKNIECNKISFNWLVGFLSSNNIIFFATNWLRLLVLKFMINISLVSTSNRAKGGKSQRATWMWWGNSLLKFRGMYFYSLISRCRLKGLSGETIYCLSLPQIIQKHAKLIYLEASLSTLTQTKTVIPLIAASQGTEIRVVKKHNEWNVIIESIRLSHPCDRYSPPSVQFLSQYYGSVHGFDEKKKKKRRRCRSTEDKAAECNKPHKLRKFAGLHAADPAISLVSSMIKHSHNEGTHGDGLAPNNFYLLTIPTFQHRYQSHTWQLGNANVRTYICVPPPCISEDGIGNTGTTMLTQFCDKTNGTRPQKGLVNFMRPTLRSDPSAAIPMKLRLPKNFCLLRSCLELFSPLVQTSPVTHLNQTQGVTQGLNPAASHQTCGNHHFFLLRECVVELFVCVVCCFLSHPPHSRLADPLGISSLSVFSLLSILFPCVSC</sequence>